<gene>
    <name evidence="8" type="ORF">JVT61DRAFT_14508</name>
</gene>
<feature type="region of interest" description="Disordered" evidence="6">
    <location>
        <begin position="60"/>
        <end position="91"/>
    </location>
</feature>
<dbReference type="AlphaFoldDB" id="A0A8I3ACQ3"/>
<accession>A0A8I3ACQ3</accession>
<organism evidence="8 9">
    <name type="scientific">Boletus reticuloceps</name>
    <dbReference type="NCBI Taxonomy" id="495285"/>
    <lineage>
        <taxon>Eukaryota</taxon>
        <taxon>Fungi</taxon>
        <taxon>Dikarya</taxon>
        <taxon>Basidiomycota</taxon>
        <taxon>Agaricomycotina</taxon>
        <taxon>Agaricomycetes</taxon>
        <taxon>Agaricomycetidae</taxon>
        <taxon>Boletales</taxon>
        <taxon>Boletineae</taxon>
        <taxon>Boletaceae</taxon>
        <taxon>Boletoideae</taxon>
        <taxon>Boletus</taxon>
    </lineage>
</organism>
<feature type="signal peptide" evidence="7">
    <location>
        <begin position="1"/>
        <end position="19"/>
    </location>
</feature>
<keyword evidence="2 5" id="KW-0812">Transmembrane</keyword>
<dbReference type="EMBL" id="JAGFBS010000008">
    <property type="protein sequence ID" value="KAG6377736.1"/>
    <property type="molecule type" value="Genomic_DNA"/>
</dbReference>
<keyword evidence="5" id="KW-0256">Endoplasmic reticulum</keyword>
<evidence type="ECO:0000256" key="4">
    <source>
        <dbReference type="ARBA" id="ARBA00023136"/>
    </source>
</evidence>
<evidence type="ECO:0000256" key="2">
    <source>
        <dbReference type="ARBA" id="ARBA00022692"/>
    </source>
</evidence>
<reference evidence="8" key="1">
    <citation type="submission" date="2021-03" db="EMBL/GenBank/DDBJ databases">
        <title>Evolutionary innovations through gain and loss of genes in the ectomycorrhizal Boletales.</title>
        <authorList>
            <person name="Wu G."/>
            <person name="Miyauchi S."/>
            <person name="Morin E."/>
            <person name="Yang Z.-L."/>
            <person name="Xu J."/>
            <person name="Martin F.M."/>
        </authorList>
    </citation>
    <scope>NUCLEOTIDE SEQUENCE</scope>
    <source>
        <strain evidence="8">BR01</strain>
    </source>
</reference>
<evidence type="ECO:0000256" key="7">
    <source>
        <dbReference type="SAM" id="SignalP"/>
    </source>
</evidence>
<dbReference type="Proteomes" id="UP000683000">
    <property type="component" value="Unassembled WGS sequence"/>
</dbReference>
<comment type="caution">
    <text evidence="5">Lacks conserved residue(s) required for the propagation of feature annotation.</text>
</comment>
<evidence type="ECO:0000313" key="9">
    <source>
        <dbReference type="Proteomes" id="UP000683000"/>
    </source>
</evidence>
<dbReference type="GO" id="GO:0005789">
    <property type="term" value="C:endoplasmic reticulum membrane"/>
    <property type="evidence" value="ECO:0007669"/>
    <property type="project" value="UniProtKB-SubCell"/>
</dbReference>
<keyword evidence="4 5" id="KW-0472">Membrane</keyword>
<protein>
    <recommendedName>
        <fullName evidence="5">Protein-S-isoprenylcysteine O-methyltransferase</fullName>
        <ecNumber evidence="5">2.1.1.100</ecNumber>
    </recommendedName>
</protein>
<name>A0A8I3ACQ3_9AGAM</name>
<keyword evidence="3 5" id="KW-1133">Transmembrane helix</keyword>
<comment type="caution">
    <text evidence="8">The sequence shown here is derived from an EMBL/GenBank/DDBJ whole genome shotgun (WGS) entry which is preliminary data.</text>
</comment>
<evidence type="ECO:0000256" key="5">
    <source>
        <dbReference type="RuleBase" id="RU362022"/>
    </source>
</evidence>
<evidence type="ECO:0000256" key="1">
    <source>
        <dbReference type="ARBA" id="ARBA00004141"/>
    </source>
</evidence>
<comment type="similarity">
    <text evidence="5">Belongs to the class VI-like SAM-binding methyltransferase superfamily. Isoprenylcysteine carboxyl methyltransferase family.</text>
</comment>
<feature type="transmembrane region" description="Helical" evidence="5">
    <location>
        <begin position="152"/>
        <end position="178"/>
    </location>
</feature>
<dbReference type="GO" id="GO:0032259">
    <property type="term" value="P:methylation"/>
    <property type="evidence" value="ECO:0007669"/>
    <property type="project" value="UniProtKB-KW"/>
</dbReference>
<proteinExistence type="inferred from homology"/>
<comment type="subcellular location">
    <subcellularLocation>
        <location evidence="5">Endoplasmic reticulum membrane</location>
        <topology evidence="5">Multi-pass membrane protein</topology>
    </subcellularLocation>
    <subcellularLocation>
        <location evidence="1">Membrane</location>
        <topology evidence="1">Multi-pass membrane protein</topology>
    </subcellularLocation>
</comment>
<dbReference type="Pfam" id="PF04140">
    <property type="entry name" value="ICMT"/>
    <property type="match status" value="1"/>
</dbReference>
<evidence type="ECO:0000256" key="3">
    <source>
        <dbReference type="ARBA" id="ARBA00022989"/>
    </source>
</evidence>
<sequence>MAVAKLLLLILGGVAQLYGQTPPNVRPPTEHLREQRGIERGLPFVKWCCFASGCFSRPPSSSHSRTLPHPHSLTISRTSSHLSSSPKPPRSPSLPPAFTIGILLCVFGGLIRAYCYRALGAHFTFELSIRPKQALVTHGVYGVIRHPSYTGAFGLGVGMILCVFDRRGVIMSLVASAVASGGGSDNDQAVVTATLTCVCVTLLCILYFGFTKRMNNEDAMLEKHFGEEWRAWAKRVPYWLVPGVY</sequence>
<dbReference type="PANTHER" id="PTHR12714">
    <property type="entry name" value="PROTEIN-S ISOPRENYLCYSTEINE O-METHYLTRANSFERASE"/>
    <property type="match status" value="1"/>
</dbReference>
<keyword evidence="5" id="KW-0949">S-adenosyl-L-methionine</keyword>
<feature type="compositionally biased region" description="Low complexity" evidence="6">
    <location>
        <begin position="71"/>
        <end position="85"/>
    </location>
</feature>
<dbReference type="InterPro" id="IPR007269">
    <property type="entry name" value="ICMT_MeTrfase"/>
</dbReference>
<dbReference type="EC" id="2.1.1.100" evidence="5"/>
<dbReference type="GO" id="GO:0004671">
    <property type="term" value="F:protein C-terminal S-isoprenylcysteine carboxyl O-methyltransferase activity"/>
    <property type="evidence" value="ECO:0007669"/>
    <property type="project" value="UniProtKB-EC"/>
</dbReference>
<feature type="transmembrane region" description="Helical" evidence="5">
    <location>
        <begin position="94"/>
        <end position="115"/>
    </location>
</feature>
<feature type="chain" id="PRO_5034169778" description="Protein-S-isoprenylcysteine O-methyltransferase" evidence="7">
    <location>
        <begin position="20"/>
        <end position="245"/>
    </location>
</feature>
<comment type="catalytic activity">
    <reaction evidence="5">
        <text>[protein]-C-terminal S-[(2E,6E)-farnesyl]-L-cysteine + S-adenosyl-L-methionine = [protein]-C-terminal S-[(2E,6E)-farnesyl]-L-cysteine methyl ester + S-adenosyl-L-homocysteine</text>
        <dbReference type="Rhea" id="RHEA:21672"/>
        <dbReference type="Rhea" id="RHEA-COMP:12125"/>
        <dbReference type="Rhea" id="RHEA-COMP:12126"/>
        <dbReference type="ChEBI" id="CHEBI:57856"/>
        <dbReference type="ChEBI" id="CHEBI:59789"/>
        <dbReference type="ChEBI" id="CHEBI:90510"/>
        <dbReference type="ChEBI" id="CHEBI:90511"/>
        <dbReference type="EC" id="2.1.1.100"/>
    </reaction>
</comment>
<evidence type="ECO:0000256" key="6">
    <source>
        <dbReference type="SAM" id="MobiDB-lite"/>
    </source>
</evidence>
<keyword evidence="5" id="KW-0808">Transferase</keyword>
<keyword evidence="7" id="KW-0732">Signal</keyword>
<keyword evidence="5" id="KW-0489">Methyltransferase</keyword>
<feature type="transmembrane region" description="Helical" evidence="5">
    <location>
        <begin position="190"/>
        <end position="210"/>
    </location>
</feature>
<dbReference type="PANTHER" id="PTHR12714:SF9">
    <property type="entry name" value="PROTEIN-S-ISOPRENYLCYSTEINE O-METHYLTRANSFERASE"/>
    <property type="match status" value="1"/>
</dbReference>
<keyword evidence="9" id="KW-1185">Reference proteome</keyword>
<evidence type="ECO:0000313" key="8">
    <source>
        <dbReference type="EMBL" id="KAG6377736.1"/>
    </source>
</evidence>
<dbReference type="OrthoDB" id="422086at2759"/>
<dbReference type="Gene3D" id="1.20.120.1630">
    <property type="match status" value="1"/>
</dbReference>